<dbReference type="PANTHER" id="PTHR13136:SF11">
    <property type="entry name" value="TESTIS-EXPRESSED PROTEIN 30"/>
    <property type="match status" value="1"/>
</dbReference>
<dbReference type="EMBL" id="CAFBPS010000180">
    <property type="protein sequence ID" value="CAB5036761.1"/>
    <property type="molecule type" value="Genomic_DNA"/>
</dbReference>
<feature type="domain" description="KANL3/Tex30 alpha/beta hydrolase-like" evidence="1">
    <location>
        <begin position="7"/>
        <end position="181"/>
    </location>
</feature>
<dbReference type="InterPro" id="IPR046879">
    <property type="entry name" value="KANL3/Tex30_Abhydrolase"/>
</dbReference>
<name>A0A6J7S718_9ZZZZ</name>
<dbReference type="Pfam" id="PF20408">
    <property type="entry name" value="Abhydrolase_11"/>
    <property type="match status" value="1"/>
</dbReference>
<proteinExistence type="predicted"/>
<accession>A0A6J7S718</accession>
<organism evidence="2">
    <name type="scientific">freshwater metagenome</name>
    <dbReference type="NCBI Taxonomy" id="449393"/>
    <lineage>
        <taxon>unclassified sequences</taxon>
        <taxon>metagenomes</taxon>
        <taxon>ecological metagenomes</taxon>
    </lineage>
</organism>
<dbReference type="InterPro" id="IPR026555">
    <property type="entry name" value="NSL3/Tex30"/>
</dbReference>
<protein>
    <submittedName>
        <fullName evidence="2">Unannotated protein</fullName>
    </submittedName>
</protein>
<evidence type="ECO:0000313" key="2">
    <source>
        <dbReference type="EMBL" id="CAB5036761.1"/>
    </source>
</evidence>
<dbReference type="Gene3D" id="3.40.50.1820">
    <property type="entry name" value="alpha/beta hydrolase"/>
    <property type="match status" value="1"/>
</dbReference>
<reference evidence="2" key="1">
    <citation type="submission" date="2020-05" db="EMBL/GenBank/DDBJ databases">
        <authorList>
            <person name="Chiriac C."/>
            <person name="Salcher M."/>
            <person name="Ghai R."/>
            <person name="Kavagutti S V."/>
        </authorList>
    </citation>
    <scope>NUCLEOTIDE SEQUENCE</scope>
</reference>
<evidence type="ECO:0000259" key="1">
    <source>
        <dbReference type="Pfam" id="PF20408"/>
    </source>
</evidence>
<dbReference type="InterPro" id="IPR029058">
    <property type="entry name" value="AB_hydrolase_fold"/>
</dbReference>
<dbReference type="PANTHER" id="PTHR13136">
    <property type="entry name" value="TESTIS DEVELOPMENT PROTEIN PRTD"/>
    <property type="match status" value="1"/>
</dbReference>
<sequence length="199" mass="21797">MTAVSGVLLFPGAGSGSDHPSLIAIEEKLSPLPVRRNDFEYRIEGRKAPDRPRKLISRVRECADAFATDLGASTSQLILGGRSMGGRMCSMVAAGVPDTDGLDAMPVAGVILISYPLHPPAKPESLRVEHFERLNVPCLFIQGTKDEFGSPEELQEWTAKIPGEVTHHFVQHAHHEMKKKDGEIAEVIQDWLNRLIGNV</sequence>
<gene>
    <name evidence="2" type="ORF">UFOPK4134_01662</name>
</gene>
<dbReference type="SUPFAM" id="SSF53474">
    <property type="entry name" value="alpha/beta-Hydrolases"/>
    <property type="match status" value="1"/>
</dbReference>
<dbReference type="AlphaFoldDB" id="A0A6J7S718"/>